<name>A0A455VMI1_9GAMM</name>
<dbReference type="EMBL" id="AP019531">
    <property type="protein sequence ID" value="BBI91888.1"/>
    <property type="molecule type" value="Genomic_DNA"/>
</dbReference>
<evidence type="ECO:0000313" key="2">
    <source>
        <dbReference type="EMBL" id="BBI91888.1"/>
    </source>
</evidence>
<accession>A0A455VMI1</accession>
<gene>
    <name evidence="2" type="ORF">SSYIS1_13260</name>
</gene>
<proteinExistence type="predicted"/>
<protein>
    <submittedName>
        <fullName evidence="2">Uncharacterized protein</fullName>
    </submittedName>
</protein>
<reference evidence="2 3" key="1">
    <citation type="submission" date="2019-03" db="EMBL/GenBank/DDBJ databases">
        <title>The genome sequence of Candidatus Serratia symbiotica strain IS.</title>
        <authorList>
            <person name="Nikoh N."/>
            <person name="Koga R."/>
            <person name="Oshima K."/>
            <person name="Hattori M."/>
            <person name="Fukatsu T."/>
        </authorList>
    </citation>
    <scope>NUCLEOTIDE SEQUENCE [LARGE SCALE GENOMIC DNA]</scope>
    <source>
        <strain evidence="2 3">IS</strain>
    </source>
</reference>
<sequence>MRSCVLRSILIFDFKMHELHHNYMMFIIFIAKYKFVYLLNAYFT</sequence>
<keyword evidence="1" id="KW-0472">Membrane</keyword>
<organism evidence="2 3">
    <name type="scientific">Serratia symbiotica</name>
    <dbReference type="NCBI Taxonomy" id="138074"/>
    <lineage>
        <taxon>Bacteria</taxon>
        <taxon>Pseudomonadati</taxon>
        <taxon>Pseudomonadota</taxon>
        <taxon>Gammaproteobacteria</taxon>
        <taxon>Enterobacterales</taxon>
        <taxon>Yersiniaceae</taxon>
        <taxon>Serratia</taxon>
    </lineage>
</organism>
<evidence type="ECO:0000313" key="3">
    <source>
        <dbReference type="Proteomes" id="UP000324392"/>
    </source>
</evidence>
<keyword evidence="1" id="KW-0812">Transmembrane</keyword>
<dbReference type="AlphaFoldDB" id="A0A455VMI1"/>
<evidence type="ECO:0000256" key="1">
    <source>
        <dbReference type="SAM" id="Phobius"/>
    </source>
</evidence>
<dbReference type="Proteomes" id="UP000324392">
    <property type="component" value="Chromosome"/>
</dbReference>
<feature type="transmembrane region" description="Helical" evidence="1">
    <location>
        <begin position="21"/>
        <end position="43"/>
    </location>
</feature>
<keyword evidence="1" id="KW-1133">Transmembrane helix</keyword>